<feature type="active site" evidence="8">
    <location>
        <position position="240"/>
    </location>
</feature>
<evidence type="ECO:0000259" key="11">
    <source>
        <dbReference type="PROSITE" id="PS51670"/>
    </source>
</evidence>
<feature type="binding site" evidence="8">
    <location>
        <position position="239"/>
    </location>
    <ligand>
        <name>Zn(2+)</name>
        <dbReference type="ChEBI" id="CHEBI:29105"/>
        <note>catalytic</note>
    </ligand>
</feature>
<feature type="binding site" evidence="8">
    <location>
        <position position="249"/>
    </location>
    <ligand>
        <name>Zn(2+)</name>
        <dbReference type="ChEBI" id="CHEBI:29105"/>
        <note>catalytic</note>
    </ligand>
</feature>
<evidence type="ECO:0000256" key="3">
    <source>
        <dbReference type="ARBA" id="ARBA00022723"/>
    </source>
</evidence>
<evidence type="ECO:0000259" key="12">
    <source>
        <dbReference type="PROSITE" id="PS51864"/>
    </source>
</evidence>
<dbReference type="PANTHER" id="PTHR10127:SF780">
    <property type="entry name" value="METALLOENDOPEPTIDASE"/>
    <property type="match status" value="1"/>
</dbReference>
<comment type="function">
    <text evidence="1">Metalloprotease.</text>
</comment>
<evidence type="ECO:0000256" key="9">
    <source>
        <dbReference type="RuleBase" id="RU361183"/>
    </source>
</evidence>
<dbReference type="InterPro" id="IPR004094">
    <property type="entry name" value="Antistasin-like"/>
</dbReference>
<dbReference type="PROSITE" id="PS51670">
    <property type="entry name" value="SHKT"/>
    <property type="match status" value="2"/>
</dbReference>
<dbReference type="Proteomes" id="UP001642483">
    <property type="component" value="Unassembled WGS sequence"/>
</dbReference>
<feature type="domain" description="ShKT" evidence="11">
    <location>
        <begin position="400"/>
        <end position="436"/>
    </location>
</feature>
<feature type="domain" description="Peptidase M12A" evidence="12">
    <location>
        <begin position="146"/>
        <end position="341"/>
    </location>
</feature>
<evidence type="ECO:0000256" key="4">
    <source>
        <dbReference type="ARBA" id="ARBA00022801"/>
    </source>
</evidence>
<keyword evidence="2 8" id="KW-0645">Protease</keyword>
<dbReference type="InterPro" id="IPR024079">
    <property type="entry name" value="MetalloPept_cat_dom_sf"/>
</dbReference>
<keyword evidence="3 8" id="KW-0479">Metal-binding</keyword>
<dbReference type="PANTHER" id="PTHR10127">
    <property type="entry name" value="DISCOIDIN, CUB, EGF, LAMININ , AND ZINC METALLOPROTEASE DOMAIN CONTAINING"/>
    <property type="match status" value="1"/>
</dbReference>
<accession>A0ABP0F6H7</accession>
<organism evidence="13 14">
    <name type="scientific">Clavelina lepadiformis</name>
    <name type="common">Light-bulb sea squirt</name>
    <name type="synonym">Ascidia lepadiformis</name>
    <dbReference type="NCBI Taxonomy" id="159417"/>
    <lineage>
        <taxon>Eukaryota</taxon>
        <taxon>Metazoa</taxon>
        <taxon>Chordata</taxon>
        <taxon>Tunicata</taxon>
        <taxon>Ascidiacea</taxon>
        <taxon>Aplousobranchia</taxon>
        <taxon>Clavelinidae</taxon>
        <taxon>Clavelina</taxon>
    </lineage>
</organism>
<dbReference type="InterPro" id="IPR001506">
    <property type="entry name" value="Peptidase_M12A"/>
</dbReference>
<dbReference type="InterPro" id="IPR006026">
    <property type="entry name" value="Peptidase_Metallo"/>
</dbReference>
<feature type="chain" id="PRO_5044955798" description="Metalloendopeptidase" evidence="9">
    <location>
        <begin position="34"/>
        <end position="439"/>
    </location>
</feature>
<dbReference type="InterPro" id="IPR034035">
    <property type="entry name" value="Astacin-like_dom"/>
</dbReference>
<evidence type="ECO:0000256" key="7">
    <source>
        <dbReference type="PROSITE-ProRule" id="PRU01005"/>
    </source>
</evidence>
<evidence type="ECO:0000256" key="8">
    <source>
        <dbReference type="PROSITE-ProRule" id="PRU01211"/>
    </source>
</evidence>
<dbReference type="Pfam" id="PF01400">
    <property type="entry name" value="Astacin"/>
    <property type="match status" value="1"/>
</dbReference>
<dbReference type="SUPFAM" id="SSF55486">
    <property type="entry name" value="Metalloproteases ('zincins'), catalytic domain"/>
    <property type="match status" value="1"/>
</dbReference>
<evidence type="ECO:0000313" key="13">
    <source>
        <dbReference type="EMBL" id="CAK8675297.1"/>
    </source>
</evidence>
<dbReference type="EC" id="3.4.24.-" evidence="9"/>
<comment type="caution">
    <text evidence="7">Lacks conserved residue(s) required for the propagation of feature annotation.</text>
</comment>
<keyword evidence="4 8" id="KW-0378">Hydrolase</keyword>
<dbReference type="PROSITE" id="PS51252">
    <property type="entry name" value="ANTISTASIN"/>
    <property type="match status" value="1"/>
</dbReference>
<feature type="domain" description="ShKT" evidence="11">
    <location>
        <begin position="364"/>
        <end position="398"/>
    </location>
</feature>
<evidence type="ECO:0000256" key="2">
    <source>
        <dbReference type="ARBA" id="ARBA00022670"/>
    </source>
</evidence>
<comment type="caution">
    <text evidence="13">The sequence shown here is derived from an EMBL/GenBank/DDBJ whole genome shotgun (WGS) entry which is preliminary data.</text>
</comment>
<dbReference type="Gene3D" id="1.10.10.1940">
    <property type="match status" value="1"/>
</dbReference>
<dbReference type="PROSITE" id="PS51864">
    <property type="entry name" value="ASTACIN"/>
    <property type="match status" value="1"/>
</dbReference>
<dbReference type="SMART" id="SM00254">
    <property type="entry name" value="ShKT"/>
    <property type="match status" value="2"/>
</dbReference>
<dbReference type="Gene3D" id="2.10.22.10">
    <property type="entry name" value="Antistasin, domain 1"/>
    <property type="match status" value="1"/>
</dbReference>
<dbReference type="CDD" id="cd04280">
    <property type="entry name" value="ZnMc_astacin_like"/>
    <property type="match status" value="1"/>
</dbReference>
<evidence type="ECO:0000256" key="6">
    <source>
        <dbReference type="ARBA" id="ARBA00023049"/>
    </source>
</evidence>
<dbReference type="Pfam" id="PF01549">
    <property type="entry name" value="ShK"/>
    <property type="match status" value="2"/>
</dbReference>
<keyword evidence="5 8" id="KW-0862">Zinc</keyword>
<evidence type="ECO:0000259" key="10">
    <source>
        <dbReference type="PROSITE" id="PS51252"/>
    </source>
</evidence>
<dbReference type="SMART" id="SM00235">
    <property type="entry name" value="ZnMc"/>
    <property type="match status" value="1"/>
</dbReference>
<proteinExistence type="predicted"/>
<keyword evidence="9" id="KW-0732">Signal</keyword>
<evidence type="ECO:0000313" key="14">
    <source>
        <dbReference type="Proteomes" id="UP001642483"/>
    </source>
</evidence>
<protein>
    <recommendedName>
        <fullName evidence="9">Metalloendopeptidase</fullName>
        <ecNumber evidence="9">3.4.24.-</ecNumber>
    </recommendedName>
</protein>
<evidence type="ECO:0000256" key="5">
    <source>
        <dbReference type="ARBA" id="ARBA00022833"/>
    </source>
</evidence>
<keyword evidence="6 8" id="KW-0482">Metalloprotease</keyword>
<feature type="binding site" evidence="8">
    <location>
        <position position="243"/>
    </location>
    <ligand>
        <name>Zn(2+)</name>
        <dbReference type="ChEBI" id="CHEBI:29105"/>
        <note>catalytic</note>
    </ligand>
</feature>
<name>A0ABP0F6H7_CLALP</name>
<dbReference type="Pfam" id="PF02822">
    <property type="entry name" value="Antistasin"/>
    <property type="match status" value="1"/>
</dbReference>
<dbReference type="InterPro" id="IPR003582">
    <property type="entry name" value="ShKT_dom"/>
</dbReference>
<feature type="domain" description="Antistasin-like" evidence="10">
    <location>
        <begin position="72"/>
        <end position="98"/>
    </location>
</feature>
<feature type="signal peptide" evidence="9">
    <location>
        <begin position="1"/>
        <end position="33"/>
    </location>
</feature>
<evidence type="ECO:0000256" key="1">
    <source>
        <dbReference type="ARBA" id="ARBA00002657"/>
    </source>
</evidence>
<keyword evidence="14" id="KW-1185">Reference proteome</keyword>
<dbReference type="Gene3D" id="3.40.390.10">
    <property type="entry name" value="Collagenase (Catalytic Domain)"/>
    <property type="match status" value="1"/>
</dbReference>
<reference evidence="13 14" key="1">
    <citation type="submission" date="2024-02" db="EMBL/GenBank/DDBJ databases">
        <authorList>
            <person name="Daric V."/>
            <person name="Darras S."/>
        </authorList>
    </citation>
    <scope>NUCLEOTIDE SEQUENCE [LARGE SCALE GENOMIC DNA]</scope>
</reference>
<gene>
    <name evidence="13" type="ORF">CVLEPA_LOCUS4883</name>
</gene>
<dbReference type="PRINTS" id="PR00480">
    <property type="entry name" value="ASTACIN"/>
</dbReference>
<dbReference type="EMBL" id="CAWYQH010000013">
    <property type="protein sequence ID" value="CAK8675297.1"/>
    <property type="molecule type" value="Genomic_DNA"/>
</dbReference>
<sequence>MKILYVSFPRDVEMEKFSQITFLLLFVCFKVFAQDVDVCADILNRNAQVYSLEEINICAFENIGQRDESPSCPNTSCPKNDCYFGYQKDNSGCYTCDCVEDGNEGLYEADIELTDETKLFLKNNINTKNMTPLSEYFARIGRASARSLPLWNQYKRDDNYIIPYSIASNIGAAGRSAIAAAIEDFKKYTCIFFEPVNNNQQSYIHFYNGGSCSSPVGKTSFRQGISLGEGCWYKGTVIHEVMHSLGFWHEQSRPDRDQYVRINWFNVQPAFRYNFNKLSTQQIDSRGSQYDIGSVMHYSSRAFSFNGRPTLTTPNGQLLKTQRNGFSQSDIQQINRLYGCQATEIGAGTGTAEIDAGTDTGGLCRDSNVRCQSWAQNGECQKNPGYMNINCCESCSQSACLDSSPYCPVWASVGYCQSSVYHQYMVQNCKRSCRACPSG</sequence>
<comment type="cofactor">
    <cofactor evidence="8 9">
        <name>Zn(2+)</name>
        <dbReference type="ChEBI" id="CHEBI:29105"/>
    </cofactor>
    <text evidence="8 9">Binds 1 zinc ion per subunit.</text>
</comment>